<dbReference type="EMBL" id="JAGRRH010000018">
    <property type="protein sequence ID" value="KAG7350240.1"/>
    <property type="molecule type" value="Genomic_DNA"/>
</dbReference>
<name>A0A9K3KUK0_9STRA</name>
<organism evidence="2 3">
    <name type="scientific">Nitzschia inconspicua</name>
    <dbReference type="NCBI Taxonomy" id="303405"/>
    <lineage>
        <taxon>Eukaryota</taxon>
        <taxon>Sar</taxon>
        <taxon>Stramenopiles</taxon>
        <taxon>Ochrophyta</taxon>
        <taxon>Bacillariophyta</taxon>
        <taxon>Bacillariophyceae</taxon>
        <taxon>Bacillariophycidae</taxon>
        <taxon>Bacillariales</taxon>
        <taxon>Bacillariaceae</taxon>
        <taxon>Nitzschia</taxon>
    </lineage>
</organism>
<evidence type="ECO:0000256" key="1">
    <source>
        <dbReference type="SAM" id="MobiDB-lite"/>
    </source>
</evidence>
<evidence type="ECO:0000313" key="2">
    <source>
        <dbReference type="EMBL" id="KAG7350240.1"/>
    </source>
</evidence>
<protein>
    <submittedName>
        <fullName evidence="2">Uncharacterized protein</fullName>
    </submittedName>
</protein>
<reference evidence="2" key="2">
    <citation type="submission" date="2021-04" db="EMBL/GenBank/DDBJ databases">
        <authorList>
            <person name="Podell S."/>
        </authorList>
    </citation>
    <scope>NUCLEOTIDE SEQUENCE</scope>
    <source>
        <strain evidence="2">Hildebrandi</strain>
    </source>
</reference>
<reference evidence="2" key="1">
    <citation type="journal article" date="2021" name="Sci. Rep.">
        <title>Diploid genomic architecture of Nitzschia inconspicua, an elite biomass production diatom.</title>
        <authorList>
            <person name="Oliver A."/>
            <person name="Podell S."/>
            <person name="Pinowska A."/>
            <person name="Traller J.C."/>
            <person name="Smith S.R."/>
            <person name="McClure R."/>
            <person name="Beliaev A."/>
            <person name="Bohutskyi P."/>
            <person name="Hill E.A."/>
            <person name="Rabines A."/>
            <person name="Zheng H."/>
            <person name="Allen L.Z."/>
            <person name="Kuo A."/>
            <person name="Grigoriev I.V."/>
            <person name="Allen A.E."/>
            <person name="Hazlebeck D."/>
            <person name="Allen E.E."/>
        </authorList>
    </citation>
    <scope>NUCLEOTIDE SEQUENCE</scope>
    <source>
        <strain evidence="2">Hildebrandi</strain>
    </source>
</reference>
<accession>A0A9K3KUK0</accession>
<dbReference type="Proteomes" id="UP000693970">
    <property type="component" value="Unassembled WGS sequence"/>
</dbReference>
<feature type="compositionally biased region" description="Polar residues" evidence="1">
    <location>
        <begin position="44"/>
        <end position="72"/>
    </location>
</feature>
<dbReference type="AlphaFoldDB" id="A0A9K3KUK0"/>
<comment type="caution">
    <text evidence="2">The sequence shown here is derived from an EMBL/GenBank/DDBJ whole genome shotgun (WGS) entry which is preliminary data.</text>
</comment>
<gene>
    <name evidence="2" type="ORF">IV203_009600</name>
</gene>
<evidence type="ECO:0000313" key="3">
    <source>
        <dbReference type="Proteomes" id="UP000693970"/>
    </source>
</evidence>
<feature type="region of interest" description="Disordered" evidence="1">
    <location>
        <begin position="1"/>
        <end position="108"/>
    </location>
</feature>
<keyword evidence="3" id="KW-1185">Reference proteome</keyword>
<sequence>MLVPEEGNVQGLQPTASATEGGGCKMRNGPPPPIHEILEEHHASTPTQVPHGQRFPPNNGQYSTSPFRSRLNQPMAAAKPLHGLPNRLLPRTLHAPNKATRAPLQSNPTLAADPLVAATTPDSTAPDSFPPPRVPVETPPKFDCEALGLRKDSHVLHESDIPKILEKVPKQRGKSRFHKRTHGKGVGGRKIVTVGGFTANEVDGEVLNGDAGEQLVRGRKVFIVGSFSGNQVADGDLDVVASPSLLDHSSLRGS</sequence>
<proteinExistence type="predicted"/>